<dbReference type="InterPro" id="IPR003439">
    <property type="entry name" value="ABC_transporter-like_ATP-bd"/>
</dbReference>
<evidence type="ECO:0000313" key="12">
    <source>
        <dbReference type="Proteomes" id="UP000332594"/>
    </source>
</evidence>
<keyword evidence="7 11" id="KW-0067">ATP-binding</keyword>
<dbReference type="Proteomes" id="UP000332594">
    <property type="component" value="Unassembled WGS sequence"/>
</dbReference>
<dbReference type="PANTHER" id="PTHR43790">
    <property type="entry name" value="CARBOHYDRATE TRANSPORT ATP-BINDING PROTEIN MG119-RELATED"/>
    <property type="match status" value="1"/>
</dbReference>
<evidence type="ECO:0000256" key="1">
    <source>
        <dbReference type="ARBA" id="ARBA00004417"/>
    </source>
</evidence>
<dbReference type="EMBL" id="CAADJG010000002">
    <property type="protein sequence ID" value="VFS64692.1"/>
    <property type="molecule type" value="Genomic_DNA"/>
</dbReference>
<dbReference type="EC" id="3.6.3.17" evidence="11"/>
<keyword evidence="8" id="KW-1278">Translocase</keyword>
<dbReference type="CDD" id="cd03215">
    <property type="entry name" value="ABC_Carb_Monos_II"/>
    <property type="match status" value="1"/>
</dbReference>
<dbReference type="GO" id="GO:0016887">
    <property type="term" value="F:ATP hydrolysis activity"/>
    <property type="evidence" value="ECO:0007669"/>
    <property type="project" value="InterPro"/>
</dbReference>
<name>A0A485AVN7_RAOTE</name>
<dbReference type="InterPro" id="IPR050107">
    <property type="entry name" value="ABC_carbohydrate_import_ATPase"/>
</dbReference>
<evidence type="ECO:0000256" key="7">
    <source>
        <dbReference type="ARBA" id="ARBA00022840"/>
    </source>
</evidence>
<comment type="subcellular location">
    <subcellularLocation>
        <location evidence="1">Cell inner membrane</location>
        <topology evidence="1">Peripheral membrane protein</topology>
    </subcellularLocation>
</comment>
<dbReference type="AlphaFoldDB" id="A0A485AVN7"/>
<keyword evidence="2" id="KW-0813">Transport</keyword>
<sequence>MPATPVLSMRNIAKAFGKFYALKGVDLTVWPSEIHALMGENGAGKSTLMKILAGAYTATSGEILIDGKPHAIKGPKDALAAGITLIYQEMQLAPNLTVAENIFLGSELARGGMVQRKEMQSQAQAVIDRLGAQFKASDRVMKLTIAEQQQVEIARALHRNSRILVMDEPTAALSSRETQRLFELILRLRDEGMAIIYISHRMAEVYELSDRVSVLRDGQYVGSLTRDRLNASELVRMMVGRPLSDLFNKERDIPLGKPRLRVQDLTDGSKVKPSSLVVHAGEIVGLAGLVGAGRSELAQLVFGVRKASGGVIEVDGEPVVIHSPREAIDLGIGFLTENRKEQGLFLELAAQENITMATLERDASWGMLNRKKAQTISDDAISLLNIRVPHSQVRAGGLSGGNQQKLLISRWVAIGPRILILDEPTRGVDVGAKSEIYRIMNQMARQGVAILMISSELPEVVGMSDRVYVMREGAIVGELQAEEIGQESIMTLATGVNDSHLKAEQP</sequence>
<dbReference type="SUPFAM" id="SSF52540">
    <property type="entry name" value="P-loop containing nucleoside triphosphate hydrolases"/>
    <property type="match status" value="2"/>
</dbReference>
<dbReference type="GO" id="GO:0005886">
    <property type="term" value="C:plasma membrane"/>
    <property type="evidence" value="ECO:0007669"/>
    <property type="project" value="UniProtKB-SubCell"/>
</dbReference>
<dbReference type="CDD" id="cd03216">
    <property type="entry name" value="ABC_Carb_Monos_I"/>
    <property type="match status" value="1"/>
</dbReference>
<dbReference type="Gene3D" id="3.40.50.300">
    <property type="entry name" value="P-loop containing nucleotide triphosphate hydrolases"/>
    <property type="match status" value="2"/>
</dbReference>
<evidence type="ECO:0000256" key="9">
    <source>
        <dbReference type="ARBA" id="ARBA00023136"/>
    </source>
</evidence>
<dbReference type="SMART" id="SM00382">
    <property type="entry name" value="AAA"/>
    <property type="match status" value="2"/>
</dbReference>
<keyword evidence="5" id="KW-0677">Repeat</keyword>
<dbReference type="PROSITE" id="PS50893">
    <property type="entry name" value="ABC_TRANSPORTER_2"/>
    <property type="match status" value="2"/>
</dbReference>
<protein>
    <submittedName>
        <fullName evidence="11">Ribose import ATP-binding protein RbsA</fullName>
        <ecNumber evidence="11">3.6.3.17</ecNumber>
    </submittedName>
</protein>
<evidence type="ECO:0000256" key="8">
    <source>
        <dbReference type="ARBA" id="ARBA00022967"/>
    </source>
</evidence>
<dbReference type="InterPro" id="IPR003593">
    <property type="entry name" value="AAA+_ATPase"/>
</dbReference>
<evidence type="ECO:0000256" key="5">
    <source>
        <dbReference type="ARBA" id="ARBA00022737"/>
    </source>
</evidence>
<dbReference type="GO" id="GO:0005524">
    <property type="term" value="F:ATP binding"/>
    <property type="evidence" value="ECO:0007669"/>
    <property type="project" value="UniProtKB-KW"/>
</dbReference>
<evidence type="ECO:0000256" key="3">
    <source>
        <dbReference type="ARBA" id="ARBA00022475"/>
    </source>
</evidence>
<dbReference type="InterPro" id="IPR017871">
    <property type="entry name" value="ABC_transporter-like_CS"/>
</dbReference>
<organism evidence="11 12">
    <name type="scientific">Raoultella terrigena</name>
    <name type="common">Klebsiella terrigena</name>
    <dbReference type="NCBI Taxonomy" id="577"/>
    <lineage>
        <taxon>Bacteria</taxon>
        <taxon>Pseudomonadati</taxon>
        <taxon>Pseudomonadota</taxon>
        <taxon>Gammaproteobacteria</taxon>
        <taxon>Enterobacterales</taxon>
        <taxon>Enterobacteriaceae</taxon>
        <taxon>Klebsiella/Raoultella group</taxon>
        <taxon>Raoultella</taxon>
    </lineage>
</organism>
<gene>
    <name evidence="11" type="primary">rbsA_1</name>
    <name evidence="11" type="ORF">NCTC13038_00186</name>
</gene>
<keyword evidence="6" id="KW-0547">Nucleotide-binding</keyword>
<dbReference type="RefSeq" id="WP_134525132.1">
    <property type="nucleotide sequence ID" value="NZ_BJNO01000035.1"/>
</dbReference>
<evidence type="ECO:0000313" key="11">
    <source>
        <dbReference type="EMBL" id="VFS64692.1"/>
    </source>
</evidence>
<keyword evidence="4" id="KW-0762">Sugar transport</keyword>
<keyword evidence="3" id="KW-1003">Cell membrane</keyword>
<dbReference type="PROSITE" id="PS00211">
    <property type="entry name" value="ABC_TRANSPORTER_1"/>
    <property type="match status" value="1"/>
</dbReference>
<accession>A0A485AVN7</accession>
<proteinExistence type="predicted"/>
<evidence type="ECO:0000256" key="4">
    <source>
        <dbReference type="ARBA" id="ARBA00022597"/>
    </source>
</evidence>
<feature type="domain" description="ABC transporter" evidence="10">
    <location>
        <begin position="250"/>
        <end position="497"/>
    </location>
</feature>
<evidence type="ECO:0000256" key="2">
    <source>
        <dbReference type="ARBA" id="ARBA00022448"/>
    </source>
</evidence>
<dbReference type="FunFam" id="3.40.50.300:FF:000127">
    <property type="entry name" value="Ribose import ATP-binding protein RbsA"/>
    <property type="match status" value="1"/>
</dbReference>
<evidence type="ECO:0000256" key="6">
    <source>
        <dbReference type="ARBA" id="ARBA00022741"/>
    </source>
</evidence>
<feature type="domain" description="ABC transporter" evidence="10">
    <location>
        <begin position="7"/>
        <end position="242"/>
    </location>
</feature>
<dbReference type="InterPro" id="IPR027417">
    <property type="entry name" value="P-loop_NTPase"/>
</dbReference>
<dbReference type="Pfam" id="PF00005">
    <property type="entry name" value="ABC_tran"/>
    <property type="match status" value="2"/>
</dbReference>
<evidence type="ECO:0000259" key="10">
    <source>
        <dbReference type="PROSITE" id="PS50893"/>
    </source>
</evidence>
<dbReference type="PANTHER" id="PTHR43790:SF3">
    <property type="entry name" value="D-ALLOSE IMPORT ATP-BINDING PROTEIN ALSA-RELATED"/>
    <property type="match status" value="1"/>
</dbReference>
<reference evidence="11 12" key="1">
    <citation type="submission" date="2019-03" db="EMBL/GenBank/DDBJ databases">
        <authorList>
            <consortium name="Pathogen Informatics"/>
        </authorList>
    </citation>
    <scope>NUCLEOTIDE SEQUENCE [LARGE SCALE GENOMIC DNA]</scope>
    <source>
        <strain evidence="11 12">NCTC13038</strain>
    </source>
</reference>
<keyword evidence="9" id="KW-0472">Membrane</keyword>
<keyword evidence="11" id="KW-0378">Hydrolase</keyword>